<dbReference type="RefSeq" id="WP_181558121.1">
    <property type="nucleotide sequence ID" value="NZ_JACHWI010000002.1"/>
</dbReference>
<dbReference type="InterPro" id="IPR014284">
    <property type="entry name" value="RNA_pol_sigma-70_dom"/>
</dbReference>
<dbReference type="InterPro" id="IPR039425">
    <property type="entry name" value="RNA_pol_sigma-70-like"/>
</dbReference>
<gene>
    <name evidence="7" type="ORF">B0I29_12056</name>
</gene>
<keyword evidence="8" id="KW-1185">Reference proteome</keyword>
<sequence length="194" mass="21591">MEADNAVVQATAAPPEASRMHPPAGFTAFFRDHYPSLIQTAMYAGATQPEARLAAQDAMTDVLKRWNAIANPVAYARQAVLSCFFKARRDGLDRVRIKQVRHGAGTPEARLDQNLTAWEDKQWVRQLLDSLPAKQREVMALVVDGFEPTEIAALLGRSAEAVRQNLREARTRLKQALEEDQVAHQVAASMRKES</sequence>
<dbReference type="GO" id="GO:0003677">
    <property type="term" value="F:DNA binding"/>
    <property type="evidence" value="ECO:0007669"/>
    <property type="project" value="UniProtKB-KW"/>
</dbReference>
<feature type="domain" description="RNA polymerase sigma factor 70 region 4 type 2" evidence="6">
    <location>
        <begin position="122"/>
        <end position="173"/>
    </location>
</feature>
<dbReference type="PANTHER" id="PTHR43133:SF8">
    <property type="entry name" value="RNA POLYMERASE SIGMA FACTOR HI_1459-RELATED"/>
    <property type="match status" value="1"/>
</dbReference>
<keyword evidence="4" id="KW-0238">DNA-binding</keyword>
<evidence type="ECO:0000313" key="7">
    <source>
        <dbReference type="EMBL" id="RAK28288.1"/>
    </source>
</evidence>
<evidence type="ECO:0000256" key="1">
    <source>
        <dbReference type="ARBA" id="ARBA00010641"/>
    </source>
</evidence>
<dbReference type="NCBIfam" id="TIGR02937">
    <property type="entry name" value="sigma70-ECF"/>
    <property type="match status" value="1"/>
</dbReference>
<dbReference type="Pfam" id="PF08281">
    <property type="entry name" value="Sigma70_r4_2"/>
    <property type="match status" value="1"/>
</dbReference>
<organism evidence="7 8">
    <name type="scientific">Actinoplanes lutulentus</name>
    <dbReference type="NCBI Taxonomy" id="1287878"/>
    <lineage>
        <taxon>Bacteria</taxon>
        <taxon>Bacillati</taxon>
        <taxon>Actinomycetota</taxon>
        <taxon>Actinomycetes</taxon>
        <taxon>Micromonosporales</taxon>
        <taxon>Micromonosporaceae</taxon>
        <taxon>Actinoplanes</taxon>
    </lineage>
</organism>
<reference evidence="7 8" key="1">
    <citation type="submission" date="2018-06" db="EMBL/GenBank/DDBJ databases">
        <title>Genomic Encyclopedia of Type Strains, Phase III (KMG-III): the genomes of soil and plant-associated and newly described type strains.</title>
        <authorList>
            <person name="Whitman W."/>
        </authorList>
    </citation>
    <scope>NUCLEOTIDE SEQUENCE [LARGE SCALE GENOMIC DNA]</scope>
    <source>
        <strain evidence="7 8">CGMCC 4.7090</strain>
    </source>
</reference>
<keyword evidence="5" id="KW-0804">Transcription</keyword>
<dbReference type="PANTHER" id="PTHR43133">
    <property type="entry name" value="RNA POLYMERASE ECF-TYPE SIGMA FACTO"/>
    <property type="match status" value="1"/>
</dbReference>
<evidence type="ECO:0000256" key="2">
    <source>
        <dbReference type="ARBA" id="ARBA00023015"/>
    </source>
</evidence>
<comment type="caution">
    <text evidence="7">The sequence shown here is derived from an EMBL/GenBank/DDBJ whole genome shotgun (WGS) entry which is preliminary data.</text>
</comment>
<dbReference type="Gene3D" id="1.10.10.10">
    <property type="entry name" value="Winged helix-like DNA-binding domain superfamily/Winged helix DNA-binding domain"/>
    <property type="match status" value="1"/>
</dbReference>
<dbReference type="InterPro" id="IPR013249">
    <property type="entry name" value="RNA_pol_sigma70_r4_t2"/>
</dbReference>
<dbReference type="GO" id="GO:0006352">
    <property type="term" value="P:DNA-templated transcription initiation"/>
    <property type="evidence" value="ECO:0007669"/>
    <property type="project" value="InterPro"/>
</dbReference>
<dbReference type="SUPFAM" id="SSF88659">
    <property type="entry name" value="Sigma3 and sigma4 domains of RNA polymerase sigma factors"/>
    <property type="match status" value="1"/>
</dbReference>
<evidence type="ECO:0000259" key="6">
    <source>
        <dbReference type="Pfam" id="PF08281"/>
    </source>
</evidence>
<evidence type="ECO:0000256" key="4">
    <source>
        <dbReference type="ARBA" id="ARBA00023125"/>
    </source>
</evidence>
<accession>A0A327Z2N6</accession>
<dbReference type="AlphaFoldDB" id="A0A327Z2N6"/>
<comment type="similarity">
    <text evidence="1">Belongs to the sigma-70 factor family. ECF subfamily.</text>
</comment>
<evidence type="ECO:0000313" key="8">
    <source>
        <dbReference type="Proteomes" id="UP000249341"/>
    </source>
</evidence>
<keyword evidence="2" id="KW-0805">Transcription regulation</keyword>
<name>A0A327Z2N6_9ACTN</name>
<keyword evidence="3" id="KW-0731">Sigma factor</keyword>
<dbReference type="InterPro" id="IPR013324">
    <property type="entry name" value="RNA_pol_sigma_r3/r4-like"/>
</dbReference>
<dbReference type="Proteomes" id="UP000249341">
    <property type="component" value="Unassembled WGS sequence"/>
</dbReference>
<proteinExistence type="inferred from homology"/>
<evidence type="ECO:0000256" key="3">
    <source>
        <dbReference type="ARBA" id="ARBA00023082"/>
    </source>
</evidence>
<evidence type="ECO:0000256" key="5">
    <source>
        <dbReference type="ARBA" id="ARBA00023163"/>
    </source>
</evidence>
<dbReference type="GO" id="GO:0016987">
    <property type="term" value="F:sigma factor activity"/>
    <property type="evidence" value="ECO:0007669"/>
    <property type="project" value="UniProtKB-KW"/>
</dbReference>
<dbReference type="InterPro" id="IPR036388">
    <property type="entry name" value="WH-like_DNA-bd_sf"/>
</dbReference>
<protein>
    <submittedName>
        <fullName evidence="7">RNA polymerase sigma-70 factor (ECF subfamily)</fullName>
    </submittedName>
</protein>
<dbReference type="EMBL" id="QLMJ01000020">
    <property type="protein sequence ID" value="RAK28288.1"/>
    <property type="molecule type" value="Genomic_DNA"/>
</dbReference>